<accession>A0A0M3KKG6</accession>
<dbReference type="AlphaFoldDB" id="A0A0M3KKG6"/>
<proteinExistence type="predicted"/>
<name>A0A0M3KKG6_ANISI</name>
<protein>
    <submittedName>
        <fullName evidence="1">Ovule protein</fullName>
    </submittedName>
</protein>
<organism evidence="1">
    <name type="scientific">Anisakis simplex</name>
    <name type="common">Herring worm</name>
    <dbReference type="NCBI Taxonomy" id="6269"/>
    <lineage>
        <taxon>Eukaryota</taxon>
        <taxon>Metazoa</taxon>
        <taxon>Ecdysozoa</taxon>
        <taxon>Nematoda</taxon>
        <taxon>Chromadorea</taxon>
        <taxon>Rhabditida</taxon>
        <taxon>Spirurina</taxon>
        <taxon>Ascaridomorpha</taxon>
        <taxon>Ascaridoidea</taxon>
        <taxon>Anisakidae</taxon>
        <taxon>Anisakis</taxon>
        <taxon>Anisakis simplex complex</taxon>
    </lineage>
</organism>
<reference evidence="1" key="1">
    <citation type="submission" date="2017-02" db="UniProtKB">
        <authorList>
            <consortium name="WormBaseParasite"/>
        </authorList>
    </citation>
    <scope>IDENTIFICATION</scope>
</reference>
<dbReference type="WBParaSite" id="ASIM_0002149601-mRNA-1">
    <property type="protein sequence ID" value="ASIM_0002149601-mRNA-1"/>
    <property type="gene ID" value="ASIM_0002149601"/>
</dbReference>
<sequence>LVKVVKSDFIKGAGKSRGSERKFIRNRLQLASKRARILKRLGSMGLAINWMEWLVEGFNLNWILWVWL</sequence>
<evidence type="ECO:0000313" key="1">
    <source>
        <dbReference type="WBParaSite" id="ASIM_0002149601-mRNA-1"/>
    </source>
</evidence>